<dbReference type="AlphaFoldDB" id="A0A4V1BM43"/>
<dbReference type="EMBL" id="CP038436">
    <property type="protein sequence ID" value="QBX55072.1"/>
    <property type="molecule type" value="Genomic_DNA"/>
</dbReference>
<dbReference type="RefSeq" id="WP_135267040.1">
    <property type="nucleotide sequence ID" value="NZ_CP038436.1"/>
</dbReference>
<reference evidence="1 2" key="1">
    <citation type="submission" date="2019-03" db="EMBL/GenBank/DDBJ databases">
        <title>Three New Species of Nocardioides, Nocardioides euryhalodurans sp. nov., Nocardioides seonyuensis sp. nov. and Nocardioides eburneoflavus sp. nov. Iolated from Soil.</title>
        <authorList>
            <person name="Roh S.G."/>
            <person name="Lee C."/>
            <person name="Kim M.-K."/>
            <person name="Kim S.B."/>
        </authorList>
    </citation>
    <scope>NUCLEOTIDE SEQUENCE [LARGE SCALE GENOMIC DNA]</scope>
    <source>
        <strain evidence="1 2">MMS17-SY207-3</strain>
    </source>
</reference>
<dbReference type="InterPro" id="IPR046658">
    <property type="entry name" value="DUF6767"/>
</dbReference>
<organism evidence="1 2">
    <name type="scientific">Nocardioides seonyuensis</name>
    <dbReference type="NCBI Taxonomy" id="2518371"/>
    <lineage>
        <taxon>Bacteria</taxon>
        <taxon>Bacillati</taxon>
        <taxon>Actinomycetota</taxon>
        <taxon>Actinomycetes</taxon>
        <taxon>Propionibacteriales</taxon>
        <taxon>Nocardioidaceae</taxon>
        <taxon>Nocardioides</taxon>
    </lineage>
</organism>
<accession>A0A4V1BM43</accession>
<dbReference type="Pfam" id="PF20555">
    <property type="entry name" value="DUF6767"/>
    <property type="match status" value="1"/>
</dbReference>
<keyword evidence="2" id="KW-1185">Reference proteome</keyword>
<evidence type="ECO:0000313" key="2">
    <source>
        <dbReference type="Proteomes" id="UP000294853"/>
    </source>
</evidence>
<proteinExistence type="predicted"/>
<dbReference type="KEGG" id="nsn:EXE58_06125"/>
<protein>
    <submittedName>
        <fullName evidence="1">Uncharacterized protein</fullName>
    </submittedName>
</protein>
<dbReference type="OrthoDB" id="4324184at2"/>
<dbReference type="Proteomes" id="UP000294853">
    <property type="component" value="Chromosome"/>
</dbReference>
<evidence type="ECO:0000313" key="1">
    <source>
        <dbReference type="EMBL" id="QBX55072.1"/>
    </source>
</evidence>
<name>A0A4V1BM43_9ACTN</name>
<sequence>MAGREPRHHHAVPKCPVRPGDACSLCVPGATGPKDCQLVVLVMSDPDLREQLAELRREAAAEAAARAAR</sequence>
<gene>
    <name evidence="1" type="ORF">EXE58_06125</name>
</gene>